<accession>A0AAP1EB69</accession>
<evidence type="ECO:0000256" key="1">
    <source>
        <dbReference type="SAM" id="Phobius"/>
    </source>
</evidence>
<dbReference type="AlphaFoldDB" id="A0AAP1EB69"/>
<comment type="caution">
    <text evidence="2">The sequence shown here is derived from an EMBL/GenBank/DDBJ whole genome shotgun (WGS) entry which is preliminary data.</text>
</comment>
<evidence type="ECO:0000313" key="3">
    <source>
        <dbReference type="Proteomes" id="UP000076442"/>
    </source>
</evidence>
<keyword evidence="1" id="KW-1133">Transmembrane helix</keyword>
<evidence type="ECO:0000313" key="2">
    <source>
        <dbReference type="EMBL" id="KZD94098.1"/>
    </source>
</evidence>
<dbReference type="EMBL" id="LJZV01000003">
    <property type="protein sequence ID" value="KZD94098.1"/>
    <property type="molecule type" value="Genomic_DNA"/>
</dbReference>
<keyword evidence="1" id="KW-0472">Membrane</keyword>
<sequence>MKTEMTRPVIKATDGTKVLGIFNNILRIWVINMMIGTAITASQKFV</sequence>
<feature type="transmembrane region" description="Helical" evidence="1">
    <location>
        <begin position="21"/>
        <end position="41"/>
    </location>
</feature>
<organism evidence="2 3">
    <name type="scientific">Bacillus subtilis</name>
    <dbReference type="NCBI Taxonomy" id="1423"/>
    <lineage>
        <taxon>Bacteria</taxon>
        <taxon>Bacillati</taxon>
        <taxon>Bacillota</taxon>
        <taxon>Bacilli</taxon>
        <taxon>Bacillales</taxon>
        <taxon>Bacillaceae</taxon>
        <taxon>Bacillus</taxon>
    </lineage>
</organism>
<keyword evidence="1" id="KW-0812">Transmembrane</keyword>
<dbReference type="Proteomes" id="UP000076442">
    <property type="component" value="Unassembled WGS sequence"/>
</dbReference>
<proteinExistence type="predicted"/>
<name>A0AAP1EB69_BACIU</name>
<protein>
    <submittedName>
        <fullName evidence="2">Uncharacterized protein</fullName>
    </submittedName>
</protein>
<reference evidence="2 3" key="1">
    <citation type="submission" date="2015-09" db="EMBL/GenBank/DDBJ databases">
        <title>Spore heat resistance.</title>
        <authorList>
            <person name="Boekhorst J."/>
            <person name="Berendsen E.M."/>
            <person name="Wells-Bennik M.H."/>
            <person name="Kuipers O.P."/>
        </authorList>
    </citation>
    <scope>NUCLEOTIDE SEQUENCE [LARGE SCALE GENOMIC DNA]</scope>
    <source>
        <strain evidence="2 3">B4122</strain>
    </source>
</reference>
<gene>
    <name evidence="2" type="ORF">B4122_0794</name>
</gene>